<dbReference type="EMBL" id="VAHF01000013">
    <property type="protein sequence ID" value="TXG47631.1"/>
    <property type="molecule type" value="Genomic_DNA"/>
</dbReference>
<name>A0A5C7GTG6_9ROSI</name>
<reference evidence="9" key="1">
    <citation type="journal article" date="2019" name="Gigascience">
        <title>De novo genome assembly of the endangered Acer yangbiense, a plant species with extremely small populations endemic to Yunnan Province, China.</title>
        <authorList>
            <person name="Yang J."/>
            <person name="Wariss H.M."/>
            <person name="Tao L."/>
            <person name="Zhang R."/>
            <person name="Yun Q."/>
            <person name="Hollingsworth P."/>
            <person name="Dao Z."/>
            <person name="Luo G."/>
            <person name="Guo H."/>
            <person name="Ma Y."/>
            <person name="Sun W."/>
        </authorList>
    </citation>
    <scope>NUCLEOTIDE SEQUENCE [LARGE SCALE GENOMIC DNA]</scope>
    <source>
        <strain evidence="9">cv. Malutang</strain>
    </source>
</reference>
<comment type="caution">
    <text evidence="7">The sequence shown here is derived from an EMBL/GenBank/DDBJ whole genome shotgun (WGS) entry which is preliminary data.</text>
</comment>
<organism evidence="7 9">
    <name type="scientific">Acer yangbiense</name>
    <dbReference type="NCBI Taxonomy" id="1000413"/>
    <lineage>
        <taxon>Eukaryota</taxon>
        <taxon>Viridiplantae</taxon>
        <taxon>Streptophyta</taxon>
        <taxon>Embryophyta</taxon>
        <taxon>Tracheophyta</taxon>
        <taxon>Spermatophyta</taxon>
        <taxon>Magnoliopsida</taxon>
        <taxon>eudicotyledons</taxon>
        <taxon>Gunneridae</taxon>
        <taxon>Pentapetalae</taxon>
        <taxon>rosids</taxon>
        <taxon>malvids</taxon>
        <taxon>Sapindales</taxon>
        <taxon>Sapindaceae</taxon>
        <taxon>Hippocastanoideae</taxon>
        <taxon>Acereae</taxon>
        <taxon>Acer</taxon>
    </lineage>
</organism>
<comment type="similarity">
    <text evidence="1">Belongs to the glycosyltransferase GT106 family.</text>
</comment>
<dbReference type="GO" id="GO:0006004">
    <property type="term" value="P:fucose metabolic process"/>
    <property type="evidence" value="ECO:0007669"/>
    <property type="project" value="UniProtKB-KW"/>
</dbReference>
<dbReference type="PANTHER" id="PTHR31933">
    <property type="entry name" value="O-FUCOSYLTRANSFERASE 2-RELATED"/>
    <property type="match status" value="1"/>
</dbReference>
<proteinExistence type="inferred from homology"/>
<evidence type="ECO:0000313" key="9">
    <source>
        <dbReference type="Proteomes" id="UP000323000"/>
    </source>
</evidence>
<keyword evidence="3" id="KW-0808">Transferase</keyword>
<evidence type="ECO:0000256" key="3">
    <source>
        <dbReference type="ARBA" id="ARBA00022679"/>
    </source>
</evidence>
<dbReference type="InterPro" id="IPR052272">
    <property type="entry name" value="GT106_glycosyltransferase"/>
</dbReference>
<dbReference type="Pfam" id="PF10250">
    <property type="entry name" value="O-FucT"/>
    <property type="match status" value="1"/>
</dbReference>
<evidence type="ECO:0000256" key="6">
    <source>
        <dbReference type="ARBA" id="ARBA00030350"/>
    </source>
</evidence>
<keyword evidence="4" id="KW-0294">Fucose metabolism</keyword>
<evidence type="ECO:0000313" key="7">
    <source>
        <dbReference type="EMBL" id="TXG47612.1"/>
    </source>
</evidence>
<sequence length="276" mass="31584">MSGGDHNWKSKVVLLHGLKNDSRKLSSFKGAYVAKRHMWFHSDICICSLSFYFGFPFANQAAKDDTVASINKEKPSTKMYDRLLNLASGTGTLAEKEFKQEKSNFWEEPYRQASVWKPCADRRTQNLGKPDKSEGYILVSANGGLNQQRICNAVAVVSLLNVTLVLLRFLYSNVWKDPRSAIMSVQKIQQVGALLVRRIRKYDSERSILDKQLLGNFIPNFPSEHQNIARGLSSYLPLHLKFEEDMIAYSQYDFRGGKDERNELNFKHTVKYISLC</sequence>
<dbReference type="AlphaFoldDB" id="A0A5C7GTG6"/>
<dbReference type="GO" id="GO:0016757">
    <property type="term" value="F:glycosyltransferase activity"/>
    <property type="evidence" value="ECO:0007669"/>
    <property type="project" value="UniProtKB-KW"/>
</dbReference>
<keyword evidence="5" id="KW-0119">Carbohydrate metabolism</keyword>
<reference evidence="7" key="2">
    <citation type="submission" date="2019-05" db="EMBL/GenBank/DDBJ databases">
        <authorList>
            <person name="Zhang R."/>
        </authorList>
    </citation>
    <scope>NUCLEOTIDE SEQUENCE [LARGE SCALE GENOMIC DNA]</scope>
    <source>
        <strain evidence="7">Malutang-1-2009seedling</strain>
        <tissue evidence="7">Leaf</tissue>
    </source>
</reference>
<dbReference type="Proteomes" id="UP000323000">
    <property type="component" value="Chromosome 13"/>
</dbReference>
<accession>A0A5C7GTG6</accession>
<evidence type="ECO:0000256" key="4">
    <source>
        <dbReference type="ARBA" id="ARBA00023253"/>
    </source>
</evidence>
<gene>
    <name evidence="7" type="ORF">EZV62_026906</name>
    <name evidence="8" type="ORF">EZV62_026925</name>
</gene>
<dbReference type="EMBL" id="VAHF01000013">
    <property type="protein sequence ID" value="TXG47612.1"/>
    <property type="molecule type" value="Genomic_DNA"/>
</dbReference>
<dbReference type="InterPro" id="IPR019378">
    <property type="entry name" value="GDP-Fuc_O-FucTrfase"/>
</dbReference>
<keyword evidence="2" id="KW-0328">Glycosyltransferase</keyword>
<evidence type="ECO:0000256" key="5">
    <source>
        <dbReference type="ARBA" id="ARBA00023277"/>
    </source>
</evidence>
<evidence type="ECO:0000256" key="1">
    <source>
        <dbReference type="ARBA" id="ARBA00007737"/>
    </source>
</evidence>
<evidence type="ECO:0000256" key="2">
    <source>
        <dbReference type="ARBA" id="ARBA00022676"/>
    </source>
</evidence>
<dbReference type="OrthoDB" id="1737863at2759"/>
<keyword evidence="9" id="KW-1185">Reference proteome</keyword>
<dbReference type="PANTHER" id="PTHR31933:SF4">
    <property type="entry name" value="O-FUCOSYLTRANSFERASE 8"/>
    <property type="match status" value="1"/>
</dbReference>
<evidence type="ECO:0000313" key="8">
    <source>
        <dbReference type="EMBL" id="TXG47631.1"/>
    </source>
</evidence>
<protein>
    <recommendedName>
        <fullName evidence="6">O-fucosyltransferase family protein</fullName>
    </recommendedName>
</protein>